<gene>
    <name evidence="1" type="ORF">J2S18_002676</name>
</gene>
<comment type="caution">
    <text evidence="1">The sequence shown here is derived from an EMBL/GenBank/DDBJ whole genome shotgun (WGS) entry which is preliminary data.</text>
</comment>
<dbReference type="Proteomes" id="UP001228504">
    <property type="component" value="Unassembled WGS sequence"/>
</dbReference>
<keyword evidence="2" id="KW-1185">Reference proteome</keyword>
<protein>
    <submittedName>
        <fullName evidence="1">Uncharacterized protein</fullName>
    </submittedName>
</protein>
<dbReference type="EMBL" id="JAUSUF010000012">
    <property type="protein sequence ID" value="MDQ0150706.1"/>
    <property type="molecule type" value="Genomic_DNA"/>
</dbReference>
<accession>A0ABT9UWL2</accession>
<evidence type="ECO:0000313" key="2">
    <source>
        <dbReference type="Proteomes" id="UP001228504"/>
    </source>
</evidence>
<reference evidence="1 2" key="1">
    <citation type="submission" date="2023-07" db="EMBL/GenBank/DDBJ databases">
        <title>Genomic Encyclopedia of Type Strains, Phase IV (KMG-IV): sequencing the most valuable type-strain genomes for metagenomic binning, comparative biology and taxonomic classification.</title>
        <authorList>
            <person name="Goeker M."/>
        </authorList>
    </citation>
    <scope>NUCLEOTIDE SEQUENCE [LARGE SCALE GENOMIC DNA]</scope>
    <source>
        <strain evidence="1 2">DSM 20694</strain>
    </source>
</reference>
<name>A0ABT9UWL2_9FIRM</name>
<evidence type="ECO:0000313" key="1">
    <source>
        <dbReference type="EMBL" id="MDQ0150706.1"/>
    </source>
</evidence>
<sequence>MSKDTYHFVDKDNNLLNLVDAYKQQEYLEDLEHDGFIQTYIGYIQINPEGILFMKKLYNI</sequence>
<proteinExistence type="predicted"/>
<organism evidence="1 2">
    <name type="scientific">Eubacterium multiforme</name>
    <dbReference type="NCBI Taxonomy" id="83339"/>
    <lineage>
        <taxon>Bacteria</taxon>
        <taxon>Bacillati</taxon>
        <taxon>Bacillota</taxon>
        <taxon>Clostridia</taxon>
        <taxon>Eubacteriales</taxon>
        <taxon>Eubacteriaceae</taxon>
        <taxon>Eubacterium</taxon>
    </lineage>
</organism>